<dbReference type="KEGG" id="tnu:BD01_1786"/>
<reference evidence="1 2" key="1">
    <citation type="submission" date="2014-02" db="EMBL/GenBank/DDBJ databases">
        <title>Genome Sequence of an Hyperthermophilic Archaeon, Thermococcus nautili 30-1, producing viral vesicles.</title>
        <authorList>
            <person name="Oberto J."/>
            <person name="Gaudin M."/>
            <person name="Cossu M."/>
            <person name="Gorlas A."/>
            <person name="Slesarev A."/>
            <person name="Marguet E."/>
            <person name="Forterre P."/>
        </authorList>
    </citation>
    <scope>NUCLEOTIDE SEQUENCE [LARGE SCALE GENOMIC DNA]</scope>
    <source>
        <strain evidence="1 2">30-1</strain>
    </source>
</reference>
<evidence type="ECO:0000313" key="2">
    <source>
        <dbReference type="Proteomes" id="UP000019434"/>
    </source>
</evidence>
<gene>
    <name evidence="1" type="ORF">BD01_1786</name>
</gene>
<sequence>MRRLLSLLLLFTLLFSLPAFSLAQDYTLPGTLPGGMSYNNIGLLGEIMVDFNVTLVNTAPYPKYVLVNPRYDFRVLRGNGSEYLYNYRTATGELQGAVSRELLSKSVNYLVGFWLAPYETVVVNFRITENSSYLVPLLDFNSPCGDAGRLTKLTYENGTLVSAVLDNNGGLDSLVCGSVYPRLINRPTFLSVRSMFPILDRNVKVLKYEGLVDFRITNVPNFNSKDKLFHVFFAVAQPVIFLDGETYDYTPNYTMTYQEYLQRFVWGYSGVNGPAKRAVNVTMPENNLFKLTDTLISGVRVGSPVSVDRKPYNGPDFPVWVVFMGDRIDITYRVSWNNNSGR</sequence>
<dbReference type="HOGENOM" id="CLU_808031_0_0_2"/>
<name>W8PMX5_9EURY</name>
<organism evidence="1 2">
    <name type="scientific">Thermococcus nautili</name>
    <dbReference type="NCBI Taxonomy" id="195522"/>
    <lineage>
        <taxon>Archaea</taxon>
        <taxon>Methanobacteriati</taxon>
        <taxon>Methanobacteriota</taxon>
        <taxon>Thermococci</taxon>
        <taxon>Thermococcales</taxon>
        <taxon>Thermococcaceae</taxon>
        <taxon>Thermococcus</taxon>
    </lineage>
</organism>
<proteinExistence type="predicted"/>
<dbReference type="Proteomes" id="UP000019434">
    <property type="component" value="Chromosome"/>
</dbReference>
<dbReference type="STRING" id="195522.BD01_1786"/>
<accession>W8PMX5</accession>
<keyword evidence="2" id="KW-1185">Reference proteome</keyword>
<protein>
    <submittedName>
        <fullName evidence="1">Uncharacterized protein</fullName>
    </submittedName>
</protein>
<dbReference type="AlphaFoldDB" id="W8PMX5"/>
<dbReference type="OrthoDB" id="86197at2157"/>
<dbReference type="EMBL" id="CP007264">
    <property type="protein sequence ID" value="AHL23389.1"/>
    <property type="molecule type" value="Genomic_DNA"/>
</dbReference>
<dbReference type="eggNOG" id="arCOG05841">
    <property type="taxonomic scope" value="Archaea"/>
</dbReference>
<evidence type="ECO:0000313" key="1">
    <source>
        <dbReference type="EMBL" id="AHL23389.1"/>
    </source>
</evidence>